<dbReference type="Proteomes" id="UP001054945">
    <property type="component" value="Unassembled WGS sequence"/>
</dbReference>
<reference evidence="2 3" key="1">
    <citation type="submission" date="2021-06" db="EMBL/GenBank/DDBJ databases">
        <title>Caerostris extrusa draft genome.</title>
        <authorList>
            <person name="Kono N."/>
            <person name="Arakawa K."/>
        </authorList>
    </citation>
    <scope>NUCLEOTIDE SEQUENCE [LARGE SCALE GENOMIC DNA]</scope>
</reference>
<protein>
    <submittedName>
        <fullName evidence="2">Uncharacterized protein</fullName>
    </submittedName>
</protein>
<keyword evidence="3" id="KW-1185">Reference proteome</keyword>
<accession>A0AAV4T7L7</accession>
<dbReference type="AlphaFoldDB" id="A0AAV4T7L7"/>
<gene>
    <name evidence="2" type="ORF">CEXT_493741</name>
</gene>
<sequence>MPRAVAGVTVTKPSKRREGEELPEVELNSGPLAWRWGSVLSRPTFASGVSRYARLFNDLTYPVRLGFVDLMYTMNGPQMGENSLKPFLLGRQWLLDLYLLDFPVVSFNAKVKFQLHLFGNLDSYLSRYESRLLDLGVLFTAAIVLGDLSVTRTLFGLRNPPPIILFGNSVGLPTFPYDLGLDAPSQL</sequence>
<dbReference type="EMBL" id="BPLR01010532">
    <property type="protein sequence ID" value="GIY39933.1"/>
    <property type="molecule type" value="Genomic_DNA"/>
</dbReference>
<name>A0AAV4T7L7_CAEEX</name>
<evidence type="ECO:0000313" key="3">
    <source>
        <dbReference type="Proteomes" id="UP001054945"/>
    </source>
</evidence>
<organism evidence="2 3">
    <name type="scientific">Caerostris extrusa</name>
    <name type="common">Bark spider</name>
    <name type="synonym">Caerostris bankana</name>
    <dbReference type="NCBI Taxonomy" id="172846"/>
    <lineage>
        <taxon>Eukaryota</taxon>
        <taxon>Metazoa</taxon>
        <taxon>Ecdysozoa</taxon>
        <taxon>Arthropoda</taxon>
        <taxon>Chelicerata</taxon>
        <taxon>Arachnida</taxon>
        <taxon>Araneae</taxon>
        <taxon>Araneomorphae</taxon>
        <taxon>Entelegynae</taxon>
        <taxon>Araneoidea</taxon>
        <taxon>Araneidae</taxon>
        <taxon>Caerostris</taxon>
    </lineage>
</organism>
<evidence type="ECO:0000313" key="2">
    <source>
        <dbReference type="EMBL" id="GIY39933.1"/>
    </source>
</evidence>
<feature type="region of interest" description="Disordered" evidence="1">
    <location>
        <begin position="1"/>
        <end position="22"/>
    </location>
</feature>
<proteinExistence type="predicted"/>
<comment type="caution">
    <text evidence="2">The sequence shown here is derived from an EMBL/GenBank/DDBJ whole genome shotgun (WGS) entry which is preliminary data.</text>
</comment>
<evidence type="ECO:0000256" key="1">
    <source>
        <dbReference type="SAM" id="MobiDB-lite"/>
    </source>
</evidence>